<accession>A0A061EGI8</accession>
<keyword evidence="2" id="KW-1185">Reference proteome</keyword>
<dbReference type="Proteomes" id="UP000026915">
    <property type="component" value="Chromosome 4"/>
</dbReference>
<gene>
    <name evidence="1" type="ORF">TCM_018906</name>
</gene>
<dbReference type="eggNOG" id="KOG1075">
    <property type="taxonomic scope" value="Eukaryota"/>
</dbReference>
<proteinExistence type="predicted"/>
<evidence type="ECO:0000313" key="1">
    <source>
        <dbReference type="EMBL" id="EOY03743.1"/>
    </source>
</evidence>
<organism evidence="1 2">
    <name type="scientific">Theobroma cacao</name>
    <name type="common">Cacao</name>
    <name type="synonym">Cocoa</name>
    <dbReference type="NCBI Taxonomy" id="3641"/>
    <lineage>
        <taxon>Eukaryota</taxon>
        <taxon>Viridiplantae</taxon>
        <taxon>Streptophyta</taxon>
        <taxon>Embryophyta</taxon>
        <taxon>Tracheophyta</taxon>
        <taxon>Spermatophyta</taxon>
        <taxon>Magnoliopsida</taxon>
        <taxon>eudicotyledons</taxon>
        <taxon>Gunneridae</taxon>
        <taxon>Pentapetalae</taxon>
        <taxon>rosids</taxon>
        <taxon>malvids</taxon>
        <taxon>Malvales</taxon>
        <taxon>Malvaceae</taxon>
        <taxon>Byttnerioideae</taxon>
        <taxon>Theobroma</taxon>
    </lineage>
</organism>
<dbReference type="AlphaFoldDB" id="A0A061EGI8"/>
<sequence length="285" mass="32182">MVWVRVRSKLMIPPKVMLEAAGRIHFITVSIVGGESNEEMAMYEPGKELLWEEETLTENGKGGQITVIDKTAMVETLGKKFTYRNFREVEAFSKLDRFLMGVEILGLYGELVQIRKTWEEIRASGSNNRGIWGRLKKVKPRIREWQQKELGDSQRKIKFIETGNIDGYVNATFITLIPKCSFPKNIRDYRPISLVGSIYKIIAKVLANRMRSVIGEVIAKISVLVNGVPTRQFKMRKGLRQGCSLSPFLFNCVAEAFSVLMSEAVEQGICKGIEIGSAGLVLSYH</sequence>
<name>A0A061EGI8_THECC</name>
<dbReference type="EMBL" id="CM001882">
    <property type="protein sequence ID" value="EOY03743.1"/>
    <property type="molecule type" value="Genomic_DNA"/>
</dbReference>
<dbReference type="HOGENOM" id="CLU_977986_0_0_1"/>
<dbReference type="PANTHER" id="PTHR46890:SF48">
    <property type="entry name" value="RNA-DIRECTED DNA POLYMERASE"/>
    <property type="match status" value="1"/>
</dbReference>
<evidence type="ECO:0008006" key="3">
    <source>
        <dbReference type="Google" id="ProtNLM"/>
    </source>
</evidence>
<protein>
    <recommendedName>
        <fullName evidence="3">Reverse transcriptase domain-containing protein</fullName>
    </recommendedName>
</protein>
<reference evidence="1 2" key="1">
    <citation type="journal article" date="2013" name="Genome Biol.">
        <title>The genome sequence of the most widely cultivated cacao type and its use to identify candidate genes regulating pod color.</title>
        <authorList>
            <person name="Motamayor J.C."/>
            <person name="Mockaitis K."/>
            <person name="Schmutz J."/>
            <person name="Haiminen N."/>
            <person name="Iii D.L."/>
            <person name="Cornejo O."/>
            <person name="Findley S.D."/>
            <person name="Zheng P."/>
            <person name="Utro F."/>
            <person name="Royaert S."/>
            <person name="Saski C."/>
            <person name="Jenkins J."/>
            <person name="Podicheti R."/>
            <person name="Zhao M."/>
            <person name="Scheffler B.E."/>
            <person name="Stack J.C."/>
            <person name="Feltus F.A."/>
            <person name="Mustiga G.M."/>
            <person name="Amores F."/>
            <person name="Phillips W."/>
            <person name="Marelli J.P."/>
            <person name="May G.D."/>
            <person name="Shapiro H."/>
            <person name="Ma J."/>
            <person name="Bustamante C.D."/>
            <person name="Schnell R.J."/>
            <person name="Main D."/>
            <person name="Gilbert D."/>
            <person name="Parida L."/>
            <person name="Kuhn D.N."/>
        </authorList>
    </citation>
    <scope>NUCLEOTIDE SEQUENCE [LARGE SCALE GENOMIC DNA]</scope>
    <source>
        <strain evidence="2">cv. Matina 1-6</strain>
    </source>
</reference>
<evidence type="ECO:0000313" key="2">
    <source>
        <dbReference type="Proteomes" id="UP000026915"/>
    </source>
</evidence>
<dbReference type="PANTHER" id="PTHR46890">
    <property type="entry name" value="NON-LTR RETROLELEMENT REVERSE TRANSCRIPTASE-LIKE PROTEIN-RELATED"/>
    <property type="match status" value="1"/>
</dbReference>
<dbReference type="InterPro" id="IPR052343">
    <property type="entry name" value="Retrotransposon-Effector_Assoc"/>
</dbReference>
<dbReference type="Gramene" id="EOY03743">
    <property type="protein sequence ID" value="EOY03743"/>
    <property type="gene ID" value="TCM_018906"/>
</dbReference>
<dbReference type="InParanoid" id="A0A061EGI8"/>